<accession>A0ACC3YQA5</accession>
<sequence>MSANNALPPSRRGQQDAQPALTVDFKERLEGDQYHPKKNPKGIIDLGSDTNELMLDSIAGWTRWNLKKCELKDGLGYNTVQESSELLNAAANFMTEHFEARIPLTADNILAGNGATALLDTLTYNIADEGDSILCPTPSYDMSARDISTRNGVRFVTVSCEDIPGERFTGLPRQEHEATSQPELVTRLEKAIERESNQGHKVAGILLANPEGALGRCYEAHILLKVSQLCARHKIHLVVDETYSMSSGDSYISILSLGLDMNISNVHVLWGISKDFGLGGLNIAVLATYNRQLYNAMRTSNRFSCVSSLSAMITTKLLSDKKYMRDHYKPTLNRRLKKRRQLVEGELKRYDIPYLEADSGFFMFLNLSYWLDPLFAQHGKDGDLGLLEYMMDNSVFLELGKVNDTNCLPFGHYYEAKHVLIHNVTQTFSSNRPGWFRLNFGGEKHTVKTGLQRLFRCLNALEDKQDPLAVEDITSYYPPPRYQALMIRS</sequence>
<reference evidence="1 2" key="1">
    <citation type="journal article" date="2020" name="Phytopathology">
        <title>Genome Sequence Resources of Colletotrichum truncatum, C. plurivorum, C. musicola, and C. sojae: Four Species Pathogenic to Soybean (Glycine max).</title>
        <authorList>
            <person name="Rogerio F."/>
            <person name="Boufleur T.R."/>
            <person name="Ciampi-Guillardi M."/>
            <person name="Sukno S.A."/>
            <person name="Thon M.R."/>
            <person name="Massola Junior N.S."/>
            <person name="Baroncelli R."/>
        </authorList>
    </citation>
    <scope>NUCLEOTIDE SEQUENCE [LARGE SCALE GENOMIC DNA]</scope>
    <source>
        <strain evidence="1 2">CMES1059</strain>
    </source>
</reference>
<keyword evidence="2" id="KW-1185">Reference proteome</keyword>
<evidence type="ECO:0000313" key="2">
    <source>
        <dbReference type="Proteomes" id="UP000805649"/>
    </source>
</evidence>
<organism evidence="1 2">
    <name type="scientific">Colletotrichum truncatum</name>
    <name type="common">Anthracnose fungus</name>
    <name type="synonym">Colletotrichum capsici</name>
    <dbReference type="NCBI Taxonomy" id="5467"/>
    <lineage>
        <taxon>Eukaryota</taxon>
        <taxon>Fungi</taxon>
        <taxon>Dikarya</taxon>
        <taxon>Ascomycota</taxon>
        <taxon>Pezizomycotina</taxon>
        <taxon>Sordariomycetes</taxon>
        <taxon>Hypocreomycetidae</taxon>
        <taxon>Glomerellales</taxon>
        <taxon>Glomerellaceae</taxon>
        <taxon>Colletotrichum</taxon>
        <taxon>Colletotrichum truncatum species complex</taxon>
    </lineage>
</organism>
<comment type="caution">
    <text evidence="1">The sequence shown here is derived from an EMBL/GenBank/DDBJ whole genome shotgun (WGS) entry which is preliminary data.</text>
</comment>
<protein>
    <submittedName>
        <fullName evidence="1">1-aminocyclopropane-1-carboxylate synthase-like protein</fullName>
    </submittedName>
</protein>
<proteinExistence type="predicted"/>
<evidence type="ECO:0000313" key="1">
    <source>
        <dbReference type="EMBL" id="KAL0934111.1"/>
    </source>
</evidence>
<dbReference type="EMBL" id="VUJX02000007">
    <property type="protein sequence ID" value="KAL0934111.1"/>
    <property type="molecule type" value="Genomic_DNA"/>
</dbReference>
<name>A0ACC3YQA5_COLTU</name>
<dbReference type="Proteomes" id="UP000805649">
    <property type="component" value="Unassembled WGS sequence"/>
</dbReference>
<gene>
    <name evidence="1" type="ORF">CTRU02_210910</name>
</gene>